<organism evidence="3 4">
    <name type="scientific">Tomitella fengzijianii</name>
    <dbReference type="NCBI Taxonomy" id="2597660"/>
    <lineage>
        <taxon>Bacteria</taxon>
        <taxon>Bacillati</taxon>
        <taxon>Actinomycetota</taxon>
        <taxon>Actinomycetes</taxon>
        <taxon>Mycobacteriales</taxon>
        <taxon>Tomitella</taxon>
    </lineage>
</organism>
<feature type="compositionally biased region" description="Low complexity" evidence="1">
    <location>
        <begin position="82"/>
        <end position="95"/>
    </location>
</feature>
<keyword evidence="2" id="KW-0812">Transmembrane</keyword>
<dbReference type="Proteomes" id="UP000317344">
    <property type="component" value="Chromosome"/>
</dbReference>
<reference evidence="3 4" key="1">
    <citation type="submission" date="2019-07" db="EMBL/GenBank/DDBJ databases">
        <title>Tomitella cavernea sp. nov., an actinomycete isolated from soil.</title>
        <authorList>
            <person name="Cheng J."/>
        </authorList>
    </citation>
    <scope>NUCLEOTIDE SEQUENCE [LARGE SCALE GENOMIC DNA]</scope>
    <source>
        <strain evidence="3 4">HY188</strain>
    </source>
</reference>
<dbReference type="OrthoDB" id="5187941at2"/>
<evidence type="ECO:0000313" key="3">
    <source>
        <dbReference type="EMBL" id="QDQ98116.1"/>
    </source>
</evidence>
<feature type="transmembrane region" description="Helical" evidence="2">
    <location>
        <begin position="12"/>
        <end position="31"/>
    </location>
</feature>
<evidence type="ECO:0000313" key="4">
    <source>
        <dbReference type="Proteomes" id="UP000317344"/>
    </source>
</evidence>
<dbReference type="EMBL" id="CP041765">
    <property type="protein sequence ID" value="QDQ98116.1"/>
    <property type="molecule type" value="Genomic_DNA"/>
</dbReference>
<dbReference type="RefSeq" id="WP_143909475.1">
    <property type="nucleotide sequence ID" value="NZ_CP041765.1"/>
</dbReference>
<keyword evidence="2" id="KW-0472">Membrane</keyword>
<sequence>MARTRRRHRVTLIVFVIAAAATCLALGWWQWDRYESASGTGQNLGYALQWPLFAAFCVYGYRRFVKLEDQQAEIVDAEGAESSDSPDAAVAAPAVTRPEVPDDGPGMLARLLGRDSAPAVTEIPADLLPQRGASAGNAAESAPDDLRLLEYNEYLAQLDERSTKGRGR</sequence>
<accession>A0A516X4X2</accession>
<proteinExistence type="predicted"/>
<gene>
    <name evidence="3" type="ORF">FO059_13335</name>
</gene>
<dbReference type="KEGG" id="toy:FO059_13335"/>
<dbReference type="AlphaFoldDB" id="A0A516X4X2"/>
<feature type="transmembrane region" description="Helical" evidence="2">
    <location>
        <begin position="43"/>
        <end position="61"/>
    </location>
</feature>
<evidence type="ECO:0000256" key="2">
    <source>
        <dbReference type="SAM" id="Phobius"/>
    </source>
</evidence>
<evidence type="ECO:0000256" key="1">
    <source>
        <dbReference type="SAM" id="MobiDB-lite"/>
    </source>
</evidence>
<name>A0A516X4X2_9ACTN</name>
<keyword evidence="2" id="KW-1133">Transmembrane helix</keyword>
<protein>
    <submittedName>
        <fullName evidence="3">Transcriptional regulator</fullName>
    </submittedName>
</protein>
<feature type="region of interest" description="Disordered" evidence="1">
    <location>
        <begin position="77"/>
        <end position="103"/>
    </location>
</feature>
<keyword evidence="4" id="KW-1185">Reference proteome</keyword>
<reference evidence="3 4" key="2">
    <citation type="submission" date="2019-07" db="EMBL/GenBank/DDBJ databases">
        <authorList>
            <person name="Huang Y."/>
        </authorList>
    </citation>
    <scope>NUCLEOTIDE SEQUENCE [LARGE SCALE GENOMIC DNA]</scope>
    <source>
        <strain evidence="3 4">HY188</strain>
    </source>
</reference>